<dbReference type="Proteomes" id="UP000654913">
    <property type="component" value="Chromosome 3"/>
</dbReference>
<feature type="domain" description="Major facilitator superfamily (MFS) profile" evidence="9">
    <location>
        <begin position="43"/>
        <end position="488"/>
    </location>
</feature>
<feature type="transmembrane region" description="Helical" evidence="8">
    <location>
        <begin position="113"/>
        <end position="131"/>
    </location>
</feature>
<comment type="similarity">
    <text evidence="2 7">Belongs to the major facilitator superfamily. Sugar transporter (TC 2.A.1.1) family.</text>
</comment>
<dbReference type="InterPro" id="IPR020846">
    <property type="entry name" value="MFS_dom"/>
</dbReference>
<dbReference type="PROSITE" id="PS50850">
    <property type="entry name" value="MFS"/>
    <property type="match status" value="1"/>
</dbReference>
<comment type="subcellular location">
    <subcellularLocation>
        <location evidence="1">Membrane</location>
        <topology evidence="1">Multi-pass membrane protein</topology>
    </subcellularLocation>
</comment>
<dbReference type="InterPro" id="IPR005828">
    <property type="entry name" value="MFS_sugar_transport-like"/>
</dbReference>
<dbReference type="PANTHER" id="PTHR48022:SF26">
    <property type="entry name" value="MAJOR FACILITATOR SUPERFAMILY (MFS) PROFILE DOMAIN-CONTAINING PROTEIN-RELATED"/>
    <property type="match status" value="1"/>
</dbReference>
<keyword evidence="3 7" id="KW-0813">Transport</keyword>
<dbReference type="InterPro" id="IPR050360">
    <property type="entry name" value="MFS_Sugar_Transporters"/>
</dbReference>
<sequence>MRSIDINTSPDCKFPGYYKSDPVRYLMMKSYFECRGKSLLIWITVCCTSAMALFGYDQAVFSGIIVTKEFLDTMGNPDAGMQGTITSLYTVGCFFGAVSGSAFGSILGRKRAIILGTAVMMAGAILQITAFSVPHMIVGRLVTGLGNGLNTATTPVYQSETTEPKWRGKLVVLGLVVNVAGFSLANWVTFGLSYVEGSVNWRFPLALKLVFGIIILSTAPWLPESPRWLISKGRVDEADFVLARIQGEDTTPISPTVIAERNEILRAYRAETENKVSWGMLLRGQAKGPGTLRRFLLGLGTQIIVQLSGVNATSYYLPTVLSQSVGLGEKLSRLLTAVNSVHYIFFSYLGMMLIDKWGRRGAMLIGSSGCSVCYFLLMLLIRFNQYTDDSASSYRFGATSVTMIFLYYVFFGLGWQGTAWLYNTEINSLHMRMTGASASVAAQWAINYMVVQITPIGIQNLRWRFYLIWVFFNVFSIPTIYLLYPETANRRLEDIDTVFKEGLRFWVFRDKEATQPKRPARFVAMEQQGLEDARVEVKNDMAGGVEQIEIHRI</sequence>
<dbReference type="InterPro" id="IPR036259">
    <property type="entry name" value="MFS_trans_sf"/>
</dbReference>
<evidence type="ECO:0000256" key="6">
    <source>
        <dbReference type="ARBA" id="ARBA00023136"/>
    </source>
</evidence>
<name>A0A7R7XJR5_9EURO</name>
<feature type="transmembrane region" description="Helical" evidence="8">
    <location>
        <begin position="39"/>
        <end position="66"/>
    </location>
</feature>
<feature type="transmembrane region" description="Helical" evidence="8">
    <location>
        <begin position="337"/>
        <end position="354"/>
    </location>
</feature>
<dbReference type="AlphaFoldDB" id="A0A7R7XJR5"/>
<dbReference type="PROSITE" id="PS00216">
    <property type="entry name" value="SUGAR_TRANSPORT_1"/>
    <property type="match status" value="1"/>
</dbReference>
<reference evidence="10" key="2">
    <citation type="submission" date="2021-02" db="EMBL/GenBank/DDBJ databases">
        <title>Aspergillus puulaauensis MK2 genome sequence.</title>
        <authorList>
            <person name="Futagami T."/>
            <person name="Mori K."/>
            <person name="Kadooka C."/>
            <person name="Tanaka T."/>
        </authorList>
    </citation>
    <scope>NUCLEOTIDE SEQUENCE</scope>
    <source>
        <strain evidence="10">MK2</strain>
    </source>
</reference>
<evidence type="ECO:0000256" key="7">
    <source>
        <dbReference type="RuleBase" id="RU003346"/>
    </source>
</evidence>
<feature type="transmembrane region" description="Helical" evidence="8">
    <location>
        <begin position="170"/>
        <end position="195"/>
    </location>
</feature>
<feature type="transmembrane region" description="Helical" evidence="8">
    <location>
        <begin position="86"/>
        <end position="106"/>
    </location>
</feature>
<evidence type="ECO:0000313" key="11">
    <source>
        <dbReference type="Proteomes" id="UP000654913"/>
    </source>
</evidence>
<keyword evidence="4 8" id="KW-0812">Transmembrane</keyword>
<dbReference type="Gene3D" id="1.20.1250.20">
    <property type="entry name" value="MFS general substrate transporter like domains"/>
    <property type="match status" value="1"/>
</dbReference>
<organism evidence="10 11">
    <name type="scientific">Aspergillus puulaauensis</name>
    <dbReference type="NCBI Taxonomy" id="1220207"/>
    <lineage>
        <taxon>Eukaryota</taxon>
        <taxon>Fungi</taxon>
        <taxon>Dikarya</taxon>
        <taxon>Ascomycota</taxon>
        <taxon>Pezizomycotina</taxon>
        <taxon>Eurotiomycetes</taxon>
        <taxon>Eurotiomycetidae</taxon>
        <taxon>Eurotiales</taxon>
        <taxon>Aspergillaceae</taxon>
        <taxon>Aspergillus</taxon>
    </lineage>
</organism>
<dbReference type="Pfam" id="PF00083">
    <property type="entry name" value="Sugar_tr"/>
    <property type="match status" value="1"/>
</dbReference>
<evidence type="ECO:0000256" key="3">
    <source>
        <dbReference type="ARBA" id="ARBA00022448"/>
    </source>
</evidence>
<dbReference type="PRINTS" id="PR00171">
    <property type="entry name" value="SUGRTRNSPORT"/>
</dbReference>
<evidence type="ECO:0000256" key="4">
    <source>
        <dbReference type="ARBA" id="ARBA00022692"/>
    </source>
</evidence>
<evidence type="ECO:0000313" key="10">
    <source>
        <dbReference type="EMBL" id="BCS22549.1"/>
    </source>
</evidence>
<dbReference type="SUPFAM" id="SSF103473">
    <property type="entry name" value="MFS general substrate transporter"/>
    <property type="match status" value="1"/>
</dbReference>
<dbReference type="GeneID" id="64972554"/>
<feature type="transmembrane region" description="Helical" evidence="8">
    <location>
        <begin position="434"/>
        <end position="451"/>
    </location>
</feature>
<dbReference type="OrthoDB" id="6339427at2759"/>
<keyword evidence="11" id="KW-1185">Reference proteome</keyword>
<dbReference type="PANTHER" id="PTHR48022">
    <property type="entry name" value="PLASTIDIC GLUCOSE TRANSPORTER 4"/>
    <property type="match status" value="1"/>
</dbReference>
<dbReference type="GO" id="GO:0005351">
    <property type="term" value="F:carbohydrate:proton symporter activity"/>
    <property type="evidence" value="ECO:0007669"/>
    <property type="project" value="TreeGrafter"/>
</dbReference>
<dbReference type="KEGG" id="apuu:APUU_30774A"/>
<feature type="transmembrane region" description="Helical" evidence="8">
    <location>
        <begin position="401"/>
        <end position="422"/>
    </location>
</feature>
<evidence type="ECO:0000256" key="5">
    <source>
        <dbReference type="ARBA" id="ARBA00022989"/>
    </source>
</evidence>
<dbReference type="InterPro" id="IPR005829">
    <property type="entry name" value="Sugar_transporter_CS"/>
</dbReference>
<accession>A0A7R7XJR5</accession>
<dbReference type="RefSeq" id="XP_041554743.1">
    <property type="nucleotide sequence ID" value="XM_041701904.1"/>
</dbReference>
<evidence type="ECO:0000259" key="9">
    <source>
        <dbReference type="PROSITE" id="PS50850"/>
    </source>
</evidence>
<evidence type="ECO:0000256" key="2">
    <source>
        <dbReference type="ARBA" id="ARBA00010992"/>
    </source>
</evidence>
<keyword evidence="5 8" id="KW-1133">Transmembrane helix</keyword>
<dbReference type="InterPro" id="IPR003663">
    <property type="entry name" value="Sugar/inositol_transpt"/>
</dbReference>
<dbReference type="FunFam" id="1.20.1250.20:FF:000134">
    <property type="entry name" value="MFS sugar transporter protein"/>
    <property type="match status" value="1"/>
</dbReference>
<evidence type="ECO:0000256" key="8">
    <source>
        <dbReference type="SAM" id="Phobius"/>
    </source>
</evidence>
<keyword evidence="6 8" id="KW-0472">Membrane</keyword>
<feature type="transmembrane region" description="Helical" evidence="8">
    <location>
        <begin position="463"/>
        <end position="484"/>
    </location>
</feature>
<dbReference type="EMBL" id="AP024445">
    <property type="protein sequence ID" value="BCS22549.1"/>
    <property type="molecule type" value="Genomic_DNA"/>
</dbReference>
<reference evidence="10" key="1">
    <citation type="submission" date="2021-01" db="EMBL/GenBank/DDBJ databases">
        <authorList>
            <consortium name="Aspergillus puulaauensis MK2 genome sequencing consortium"/>
            <person name="Kazuki M."/>
            <person name="Futagami T."/>
        </authorList>
    </citation>
    <scope>NUCLEOTIDE SEQUENCE</scope>
    <source>
        <strain evidence="10">MK2</strain>
    </source>
</reference>
<gene>
    <name evidence="10" type="ORF">APUU_30774A</name>
</gene>
<dbReference type="NCBIfam" id="TIGR00879">
    <property type="entry name" value="SP"/>
    <property type="match status" value="1"/>
</dbReference>
<feature type="transmembrane region" description="Helical" evidence="8">
    <location>
        <begin position="295"/>
        <end position="317"/>
    </location>
</feature>
<evidence type="ECO:0000256" key="1">
    <source>
        <dbReference type="ARBA" id="ARBA00004141"/>
    </source>
</evidence>
<feature type="transmembrane region" description="Helical" evidence="8">
    <location>
        <begin position="361"/>
        <end position="381"/>
    </location>
</feature>
<proteinExistence type="inferred from homology"/>
<protein>
    <recommendedName>
        <fullName evidence="9">Major facilitator superfamily (MFS) profile domain-containing protein</fullName>
    </recommendedName>
</protein>
<dbReference type="PROSITE" id="PS00217">
    <property type="entry name" value="SUGAR_TRANSPORT_2"/>
    <property type="match status" value="1"/>
</dbReference>
<dbReference type="GO" id="GO:0016020">
    <property type="term" value="C:membrane"/>
    <property type="evidence" value="ECO:0007669"/>
    <property type="project" value="UniProtKB-SubCell"/>
</dbReference>